<reference evidence="1 2" key="1">
    <citation type="submission" date="2009-02" db="EMBL/GenBank/DDBJ databases">
        <title>Annotation of Streptomyces hygroscopicus strain ATCC 53653.</title>
        <authorList>
            <consortium name="The Broad Institute Genome Sequencing Platform"/>
            <consortium name="Broad Institute Microbial Sequencing Center"/>
            <person name="Fischbach M."/>
            <person name="Godfrey P."/>
            <person name="Ward D."/>
            <person name="Young S."/>
            <person name="Zeng Q."/>
            <person name="Koehrsen M."/>
            <person name="Alvarado L."/>
            <person name="Berlin A.M."/>
            <person name="Bochicchio J."/>
            <person name="Borenstein D."/>
            <person name="Chapman S.B."/>
            <person name="Chen Z."/>
            <person name="Engels R."/>
            <person name="Freedman E."/>
            <person name="Gellesch M."/>
            <person name="Goldberg J."/>
            <person name="Griggs A."/>
            <person name="Gujja S."/>
            <person name="Heilman E.R."/>
            <person name="Heiman D.I."/>
            <person name="Hepburn T.A."/>
            <person name="Howarth C."/>
            <person name="Jen D."/>
            <person name="Larson L."/>
            <person name="Lewis B."/>
            <person name="Mehta T."/>
            <person name="Park D."/>
            <person name="Pearson M."/>
            <person name="Richards J."/>
            <person name="Roberts A."/>
            <person name="Saif S."/>
            <person name="Shea T.D."/>
            <person name="Shenoy N."/>
            <person name="Sisk P."/>
            <person name="Stolte C."/>
            <person name="Sykes S.N."/>
            <person name="Thomson T."/>
            <person name="Walk T."/>
            <person name="White J."/>
            <person name="Yandava C."/>
            <person name="Straight P."/>
            <person name="Clardy J."/>
            <person name="Hung D."/>
            <person name="Kolter R."/>
            <person name="Mekalanos J."/>
            <person name="Walker S."/>
            <person name="Walsh C.T."/>
            <person name="Wieland-Brown L.C."/>
            <person name="Haas B."/>
            <person name="Nusbaum C."/>
            <person name="Birren B."/>
        </authorList>
    </citation>
    <scope>NUCLEOTIDE SEQUENCE [LARGE SCALE GENOMIC DNA]</scope>
    <source>
        <strain evidence="1 2">ATCC 53653</strain>
    </source>
</reference>
<dbReference type="EMBL" id="GG657754">
    <property type="protein sequence ID" value="EFL21875.1"/>
    <property type="molecule type" value="Genomic_DNA"/>
</dbReference>
<dbReference type="Proteomes" id="UP000003963">
    <property type="component" value="Unassembled WGS sequence"/>
</dbReference>
<sequence>MRTPRRPARHRGAAMIPAAALAVVRAGVENARKNGLDTAEDVAEQVVEELVAMGWTIALAEPDDDHPAAA</sequence>
<protein>
    <submittedName>
        <fullName evidence="1">Uncharacterized protein</fullName>
    </submittedName>
</protein>
<gene>
    <name evidence="1" type="ORF">SSOG_01587</name>
</gene>
<dbReference type="STRING" id="457427.SSOG_01587"/>
<name>D9WPL0_9ACTN</name>
<proteinExistence type="predicted"/>
<keyword evidence="2" id="KW-1185">Reference proteome</keyword>
<evidence type="ECO:0000313" key="1">
    <source>
        <dbReference type="EMBL" id="EFL21875.1"/>
    </source>
</evidence>
<evidence type="ECO:0000313" key="2">
    <source>
        <dbReference type="Proteomes" id="UP000003963"/>
    </source>
</evidence>
<dbReference type="HOGENOM" id="CLU_2756131_0_0_11"/>
<accession>D9WPL0</accession>
<organism evidence="1 2">
    <name type="scientific">Streptomyces himastatinicus ATCC 53653</name>
    <dbReference type="NCBI Taxonomy" id="457427"/>
    <lineage>
        <taxon>Bacteria</taxon>
        <taxon>Bacillati</taxon>
        <taxon>Actinomycetota</taxon>
        <taxon>Actinomycetes</taxon>
        <taxon>Kitasatosporales</taxon>
        <taxon>Streptomycetaceae</taxon>
        <taxon>Streptomyces</taxon>
        <taxon>Streptomyces violaceusniger group</taxon>
    </lineage>
</organism>
<dbReference type="AlphaFoldDB" id="D9WPL0"/>